<dbReference type="Gene3D" id="1.10.10.1150">
    <property type="entry name" value="Coenzyme PQQ synthesis protein D (PqqD)"/>
    <property type="match status" value="1"/>
</dbReference>
<gene>
    <name evidence="2" type="ordered locus">RER_31150</name>
</gene>
<dbReference type="EMBL" id="AP008957">
    <property type="protein sequence ID" value="BAH33823.1"/>
    <property type="molecule type" value="Genomic_DNA"/>
</dbReference>
<accession>C0ZZN8</accession>
<dbReference type="HOGENOM" id="CLU_2438791_0_0_11"/>
<evidence type="ECO:0000313" key="3">
    <source>
        <dbReference type="Proteomes" id="UP000002204"/>
    </source>
</evidence>
<reference evidence="3" key="1">
    <citation type="submission" date="2005-03" db="EMBL/GenBank/DDBJ databases">
        <title>Comparison of the complete genome sequences of Rhodococcus erythropolis PR4 and Rhodococcus opacus B4.</title>
        <authorList>
            <person name="Takarada H."/>
            <person name="Sekine M."/>
            <person name="Hosoyama A."/>
            <person name="Yamada R."/>
            <person name="Fujisawa T."/>
            <person name="Omata S."/>
            <person name="Shimizu A."/>
            <person name="Tsukatani N."/>
            <person name="Tanikawa S."/>
            <person name="Fujita N."/>
            <person name="Harayama S."/>
        </authorList>
    </citation>
    <scope>NUCLEOTIDE SEQUENCE [LARGE SCALE GENOMIC DNA]</scope>
    <source>
        <strain evidence="3">PR4 / NBRC 100887</strain>
    </source>
</reference>
<evidence type="ECO:0000256" key="1">
    <source>
        <dbReference type="SAM" id="MobiDB-lite"/>
    </source>
</evidence>
<proteinExistence type="predicted"/>
<protein>
    <recommendedName>
        <fullName evidence="4">PqqD family protein</fullName>
    </recommendedName>
</protein>
<dbReference type="InterPro" id="IPR041881">
    <property type="entry name" value="PqqD_sf"/>
</dbReference>
<feature type="region of interest" description="Disordered" evidence="1">
    <location>
        <begin position="1"/>
        <end position="21"/>
    </location>
</feature>
<evidence type="ECO:0000313" key="2">
    <source>
        <dbReference type="EMBL" id="BAH33823.1"/>
    </source>
</evidence>
<dbReference type="InterPro" id="IPR008792">
    <property type="entry name" value="PQQD"/>
</dbReference>
<evidence type="ECO:0008006" key="4">
    <source>
        <dbReference type="Google" id="ProtNLM"/>
    </source>
</evidence>
<name>C0ZZN8_RHOE4</name>
<dbReference type="Proteomes" id="UP000002204">
    <property type="component" value="Chromosome"/>
</dbReference>
<dbReference type="Pfam" id="PF05402">
    <property type="entry name" value="PqqD"/>
    <property type="match status" value="1"/>
</dbReference>
<sequence>MEQGDILTELLEDARPQRSQTVESNDLTDGVVLYDSSSEVAHHLNPVATLVWELCDGRTVSDIVQAVSEVLEIPDHDAESVVSETYGQLSASRLLV</sequence>
<organism evidence="2 3">
    <name type="scientific">Rhodococcus erythropolis (strain PR4 / NBRC 100887)</name>
    <dbReference type="NCBI Taxonomy" id="234621"/>
    <lineage>
        <taxon>Bacteria</taxon>
        <taxon>Bacillati</taxon>
        <taxon>Actinomycetota</taxon>
        <taxon>Actinomycetes</taxon>
        <taxon>Mycobacteriales</taxon>
        <taxon>Nocardiaceae</taxon>
        <taxon>Rhodococcus</taxon>
        <taxon>Rhodococcus erythropolis group</taxon>
    </lineage>
</organism>
<reference evidence="2 3" key="2">
    <citation type="journal article" date="2006" name="Environ. Microbiol.">
        <title>Sequence analysis of three plasmids harboured in Rhodococcus erythropolis strain PR4.</title>
        <authorList>
            <person name="Sekine M."/>
            <person name="Tanikawa S."/>
            <person name="Omata S."/>
            <person name="Saito M."/>
            <person name="Fujisawa T."/>
            <person name="Tsukatani N."/>
            <person name="Tajima T."/>
            <person name="Sekigawa T."/>
            <person name="Kosugi H."/>
            <person name="Matsuo Y."/>
            <person name="Nishiko R."/>
            <person name="Imamura K."/>
            <person name="Ito M."/>
            <person name="Narita H."/>
            <person name="Tago S."/>
            <person name="Fujita N."/>
            <person name="Harayama S."/>
        </authorList>
    </citation>
    <scope>NUCLEOTIDE SEQUENCE [LARGE SCALE GENOMIC DNA]</scope>
    <source>
        <strain evidence="3">PR4 / NBRC 100887</strain>
    </source>
</reference>
<dbReference type="AlphaFoldDB" id="C0ZZN8"/>
<dbReference type="KEGG" id="rer:RER_31150"/>